<dbReference type="STRING" id="1678841.TBC1_11855"/>
<dbReference type="RefSeq" id="WP_062042761.1">
    <property type="nucleotide sequence ID" value="NZ_DF968182.1"/>
</dbReference>
<dbReference type="OrthoDB" id="9791657at2"/>
<organism evidence="2">
    <name type="scientific">Lentimicrobium saccharophilum</name>
    <dbReference type="NCBI Taxonomy" id="1678841"/>
    <lineage>
        <taxon>Bacteria</taxon>
        <taxon>Pseudomonadati</taxon>
        <taxon>Bacteroidota</taxon>
        <taxon>Bacteroidia</taxon>
        <taxon>Bacteroidales</taxon>
        <taxon>Lentimicrobiaceae</taxon>
        <taxon>Lentimicrobium</taxon>
    </lineage>
</organism>
<dbReference type="InterPro" id="IPR046768">
    <property type="entry name" value="ExoX-like_C"/>
</dbReference>
<dbReference type="Pfam" id="PF20600">
    <property type="entry name" value="ExoX-like_C"/>
    <property type="match status" value="1"/>
</dbReference>
<dbReference type="SMART" id="SM00479">
    <property type="entry name" value="EXOIII"/>
    <property type="match status" value="1"/>
</dbReference>
<dbReference type="GO" id="GO:0008408">
    <property type="term" value="F:3'-5' exonuclease activity"/>
    <property type="evidence" value="ECO:0007669"/>
    <property type="project" value="TreeGrafter"/>
</dbReference>
<keyword evidence="3" id="KW-1185">Reference proteome</keyword>
<dbReference type="AlphaFoldDB" id="A0A0S7BQI3"/>
<dbReference type="Proteomes" id="UP000053091">
    <property type="component" value="Unassembled WGS sequence"/>
</dbReference>
<dbReference type="InterPro" id="IPR036397">
    <property type="entry name" value="RNaseH_sf"/>
</dbReference>
<dbReference type="InterPro" id="IPR012337">
    <property type="entry name" value="RNaseH-like_sf"/>
</dbReference>
<dbReference type="GO" id="GO:0003676">
    <property type="term" value="F:nucleic acid binding"/>
    <property type="evidence" value="ECO:0007669"/>
    <property type="project" value="InterPro"/>
</dbReference>
<sequence length="273" mass="31087">MKLNLTKPLAVFDLETTGTNVGTDRIVEISVIKIHPDGREETLTRRVNPGIPIPPEVTAIHGISDEDVKDEPTFAMLAPLLNQFLTNCDLGGYNSNKFDIPLLVEEFLRAEIDFDIKGRRFVDVQNIFHKMEPRTLKAAYKFYCNKEIVNAHSAEADTRATYEVLLSQIERYQGAEYADKDGKISTPVINDIKALHEFSFQNRNADLVGHIIFNDKNLEVFNFGKYKGRPVAEIFSSEPSYYDWMMKADFPLYTKKIITGIKLRGFNKSSVKI</sequence>
<dbReference type="Pfam" id="PF00929">
    <property type="entry name" value="RNase_T"/>
    <property type="match status" value="1"/>
</dbReference>
<protein>
    <submittedName>
        <fullName evidence="2">DNA polymerase III, epsilon subunit</fullName>
    </submittedName>
</protein>
<dbReference type="Gene3D" id="3.30.420.10">
    <property type="entry name" value="Ribonuclease H-like superfamily/Ribonuclease H"/>
    <property type="match status" value="1"/>
</dbReference>
<dbReference type="PANTHER" id="PTHR30231">
    <property type="entry name" value="DNA POLYMERASE III SUBUNIT EPSILON"/>
    <property type="match status" value="1"/>
</dbReference>
<dbReference type="GO" id="GO:0005829">
    <property type="term" value="C:cytosol"/>
    <property type="evidence" value="ECO:0007669"/>
    <property type="project" value="TreeGrafter"/>
</dbReference>
<gene>
    <name evidence="2" type="ORF">TBC1_11855</name>
</gene>
<dbReference type="CDD" id="cd06127">
    <property type="entry name" value="DEDDh"/>
    <property type="match status" value="1"/>
</dbReference>
<dbReference type="PANTHER" id="PTHR30231:SF41">
    <property type="entry name" value="DNA POLYMERASE III SUBUNIT EPSILON"/>
    <property type="match status" value="1"/>
</dbReference>
<dbReference type="GO" id="GO:0045004">
    <property type="term" value="P:DNA replication proofreading"/>
    <property type="evidence" value="ECO:0007669"/>
    <property type="project" value="TreeGrafter"/>
</dbReference>
<proteinExistence type="predicted"/>
<reference evidence="2" key="1">
    <citation type="journal article" date="2015" name="Genome Announc.">
        <title>Draft Genome Sequence of Bacteroidales Strain TBC1, a Novel Isolate from a Methanogenic Wastewater Treatment System.</title>
        <authorList>
            <person name="Tourlousse D.M."/>
            <person name="Matsuura N."/>
            <person name="Sun L."/>
            <person name="Toyonaga M."/>
            <person name="Kuroda K."/>
            <person name="Ohashi A."/>
            <person name="Cruz R."/>
            <person name="Yamaguchi T."/>
            <person name="Sekiguchi Y."/>
        </authorList>
    </citation>
    <scope>NUCLEOTIDE SEQUENCE [LARGE SCALE GENOMIC DNA]</scope>
    <source>
        <strain evidence="2">TBC1</strain>
    </source>
</reference>
<evidence type="ECO:0000313" key="3">
    <source>
        <dbReference type="Proteomes" id="UP000053091"/>
    </source>
</evidence>
<name>A0A0S7BQI3_9BACT</name>
<dbReference type="PATRIC" id="fig|1678841.3.peg.966"/>
<dbReference type="EMBL" id="DF968182">
    <property type="protein sequence ID" value="GAP42716.1"/>
    <property type="molecule type" value="Genomic_DNA"/>
</dbReference>
<accession>A0A0S7BQI3</accession>
<evidence type="ECO:0000313" key="2">
    <source>
        <dbReference type="EMBL" id="GAP42716.1"/>
    </source>
</evidence>
<feature type="domain" description="Exonuclease" evidence="1">
    <location>
        <begin position="8"/>
        <end position="174"/>
    </location>
</feature>
<dbReference type="SUPFAM" id="SSF53098">
    <property type="entry name" value="Ribonuclease H-like"/>
    <property type="match status" value="1"/>
</dbReference>
<evidence type="ECO:0000259" key="1">
    <source>
        <dbReference type="SMART" id="SM00479"/>
    </source>
</evidence>
<dbReference type="InterPro" id="IPR013520">
    <property type="entry name" value="Ribonucl_H"/>
</dbReference>